<evidence type="ECO:0000259" key="23">
    <source>
        <dbReference type="PROSITE" id="PS51789"/>
    </source>
</evidence>
<keyword evidence="14" id="KW-0067">ATP-binding</keyword>
<gene>
    <name evidence="24" type="primary">IFIH1</name>
    <name evidence="24" type="ORF">AOXY_G12625</name>
</gene>
<evidence type="ECO:0000256" key="11">
    <source>
        <dbReference type="ARBA" id="ARBA00022801"/>
    </source>
</evidence>
<keyword evidence="12 24" id="KW-0347">Helicase</keyword>
<dbReference type="PANTHER" id="PTHR14074:SF14">
    <property type="entry name" value="INTERFERON-INDUCED HELICASE C DOMAIN-CONTAINING PROTEIN 1"/>
    <property type="match status" value="1"/>
</dbReference>
<keyword evidence="18" id="KW-0051">Antiviral defense</keyword>
<dbReference type="PROSITE" id="PS51194">
    <property type="entry name" value="HELICASE_CTER"/>
    <property type="match status" value="1"/>
</dbReference>
<dbReference type="EMBL" id="JAGXEW010000011">
    <property type="protein sequence ID" value="KAK1166091.1"/>
    <property type="molecule type" value="Genomic_DNA"/>
</dbReference>
<accession>A0AAD8DB61</accession>
<evidence type="ECO:0000256" key="9">
    <source>
        <dbReference type="ARBA" id="ARBA00022737"/>
    </source>
</evidence>
<evidence type="ECO:0000256" key="20">
    <source>
        <dbReference type="SAM" id="MobiDB-lite"/>
    </source>
</evidence>
<proteinExistence type="inferred from homology"/>
<keyword evidence="5" id="KW-1017">Isopeptide bond</keyword>
<dbReference type="GO" id="GO:0003724">
    <property type="term" value="F:RNA helicase activity"/>
    <property type="evidence" value="ECO:0007669"/>
    <property type="project" value="UniProtKB-EC"/>
</dbReference>
<dbReference type="InterPro" id="IPR041204">
    <property type="entry name" value="RIG-I-like_C"/>
</dbReference>
<evidence type="ECO:0000256" key="14">
    <source>
        <dbReference type="ARBA" id="ARBA00022840"/>
    </source>
</evidence>
<dbReference type="SMART" id="SM00490">
    <property type="entry name" value="HELICc"/>
    <property type="match status" value="1"/>
</dbReference>
<dbReference type="Proteomes" id="UP001230051">
    <property type="component" value="Unassembled WGS sequence"/>
</dbReference>
<feature type="domain" description="Helicase C-terminal" evidence="22">
    <location>
        <begin position="691"/>
        <end position="860"/>
    </location>
</feature>
<keyword evidence="9" id="KW-0677">Repeat</keyword>
<evidence type="ECO:0000256" key="19">
    <source>
        <dbReference type="ARBA" id="ARBA00049390"/>
    </source>
</evidence>
<dbReference type="SMART" id="SM00487">
    <property type="entry name" value="DEXDc"/>
    <property type="match status" value="1"/>
</dbReference>
<dbReference type="GO" id="GO:0005737">
    <property type="term" value="C:cytoplasm"/>
    <property type="evidence" value="ECO:0007669"/>
    <property type="project" value="UniProtKB-SubCell"/>
</dbReference>
<feature type="compositionally biased region" description="Polar residues" evidence="20">
    <location>
        <begin position="233"/>
        <end position="254"/>
    </location>
</feature>
<feature type="domain" description="Helicase ATP-binding" evidence="21">
    <location>
        <begin position="326"/>
        <end position="519"/>
    </location>
</feature>
<keyword evidence="13" id="KW-0862">Zinc</keyword>
<keyword evidence="25" id="KW-1185">Reference proteome</keyword>
<feature type="domain" description="RLR CTR" evidence="23">
    <location>
        <begin position="882"/>
        <end position="1010"/>
    </location>
</feature>
<comment type="catalytic activity">
    <reaction evidence="19">
        <text>ATP + H2O = ADP + phosphate + H(+)</text>
        <dbReference type="Rhea" id="RHEA:13065"/>
        <dbReference type="ChEBI" id="CHEBI:15377"/>
        <dbReference type="ChEBI" id="CHEBI:15378"/>
        <dbReference type="ChEBI" id="CHEBI:30616"/>
        <dbReference type="ChEBI" id="CHEBI:43474"/>
        <dbReference type="ChEBI" id="CHEBI:456216"/>
        <dbReference type="EC" id="3.6.4.13"/>
    </reaction>
    <physiologicalReaction direction="left-to-right" evidence="19">
        <dbReference type="Rhea" id="RHEA:13066"/>
    </physiologicalReaction>
</comment>
<evidence type="ECO:0000256" key="2">
    <source>
        <dbReference type="ARBA" id="ARBA00006866"/>
    </source>
</evidence>
<dbReference type="FunFam" id="3.40.50.300:FF:000893">
    <property type="entry name" value="Interferon-induced with helicase C domain 1"/>
    <property type="match status" value="1"/>
</dbReference>
<keyword evidence="8" id="KW-0479">Metal-binding</keyword>
<dbReference type="Gene3D" id="1.10.533.10">
    <property type="entry name" value="Death Domain, Fas"/>
    <property type="match status" value="2"/>
</dbReference>
<dbReference type="GO" id="GO:0140374">
    <property type="term" value="P:antiviral innate immune response"/>
    <property type="evidence" value="ECO:0007669"/>
    <property type="project" value="TreeGrafter"/>
</dbReference>
<evidence type="ECO:0000259" key="22">
    <source>
        <dbReference type="PROSITE" id="PS51194"/>
    </source>
</evidence>
<dbReference type="GO" id="GO:0003725">
    <property type="term" value="F:double-stranded RNA binding"/>
    <property type="evidence" value="ECO:0007669"/>
    <property type="project" value="TreeGrafter"/>
</dbReference>
<dbReference type="CDD" id="cd12090">
    <property type="entry name" value="MDA5_ID"/>
    <property type="match status" value="1"/>
</dbReference>
<evidence type="ECO:0000256" key="4">
    <source>
        <dbReference type="ARBA" id="ARBA00022490"/>
    </source>
</evidence>
<dbReference type="SUPFAM" id="SSF47986">
    <property type="entry name" value="DEATH domain"/>
    <property type="match status" value="1"/>
</dbReference>
<evidence type="ECO:0000256" key="17">
    <source>
        <dbReference type="ARBA" id="ARBA00022884"/>
    </source>
</evidence>
<dbReference type="EC" id="3.6.4.13" evidence="3"/>
<dbReference type="InterPro" id="IPR001650">
    <property type="entry name" value="Helicase_C-like"/>
</dbReference>
<dbReference type="InterPro" id="IPR011545">
    <property type="entry name" value="DEAD/DEAH_box_helicase_dom"/>
</dbReference>
<dbReference type="Gene3D" id="2.170.150.30">
    <property type="entry name" value="RIG-I-like receptor, C-terminal regulatory domain"/>
    <property type="match status" value="1"/>
</dbReference>
<dbReference type="PROSITE" id="PS51192">
    <property type="entry name" value="HELICASE_ATP_BIND_1"/>
    <property type="match status" value="1"/>
</dbReference>
<keyword evidence="15" id="KW-0832">Ubl conjugation</keyword>
<dbReference type="Pfam" id="PF16739">
    <property type="entry name" value="CARD_2"/>
    <property type="match status" value="2"/>
</dbReference>
<dbReference type="Pfam" id="PF11648">
    <property type="entry name" value="RIG-I_C-RD"/>
    <property type="match status" value="1"/>
</dbReference>
<evidence type="ECO:0000256" key="8">
    <source>
        <dbReference type="ARBA" id="ARBA00022723"/>
    </source>
</evidence>
<comment type="caution">
    <text evidence="24">The sequence shown here is derived from an EMBL/GenBank/DDBJ whole genome shotgun (WGS) entry which is preliminary data.</text>
</comment>
<evidence type="ECO:0000256" key="13">
    <source>
        <dbReference type="ARBA" id="ARBA00022833"/>
    </source>
</evidence>
<dbReference type="Pfam" id="PF00270">
    <property type="entry name" value="DEAD"/>
    <property type="match status" value="1"/>
</dbReference>
<dbReference type="GO" id="GO:0039530">
    <property type="term" value="P:MDA-5 signaling pathway"/>
    <property type="evidence" value="ECO:0007669"/>
    <property type="project" value="TreeGrafter"/>
</dbReference>
<protein>
    <recommendedName>
        <fullName evidence="3">RNA helicase</fullName>
        <ecNumber evidence="3">3.6.4.13</ecNumber>
    </recommendedName>
</protein>
<dbReference type="InterPro" id="IPR027417">
    <property type="entry name" value="P-loop_NTPase"/>
</dbReference>
<reference evidence="24" key="1">
    <citation type="submission" date="2022-02" db="EMBL/GenBank/DDBJ databases">
        <title>Atlantic sturgeon de novo genome assembly.</title>
        <authorList>
            <person name="Stock M."/>
            <person name="Klopp C."/>
            <person name="Guiguen Y."/>
            <person name="Cabau C."/>
            <person name="Parinello H."/>
            <person name="Santidrian Yebra-Pimentel E."/>
            <person name="Kuhl H."/>
            <person name="Dirks R.P."/>
            <person name="Guessner J."/>
            <person name="Wuertz S."/>
            <person name="Du K."/>
            <person name="Schartl M."/>
        </authorList>
    </citation>
    <scope>NUCLEOTIDE SEQUENCE</scope>
    <source>
        <strain evidence="24">STURGEONOMICS-FGT-2020</strain>
        <tissue evidence="24">Whole blood</tissue>
    </source>
</reference>
<sequence length="1019" mass="115750">MTTADENGLWLIRDCFMNKLKHLIRVEPVLDFITFIQPEDKETIRRTAKEKGDISAAELLLQTIVNKPHSDGWLREFVTALESAGCKHAAKYVDPSELPPPSLEATNDYCTRLIELLAPDLVENMNAKDVAFRCYTLNILTQEDNEKITAEVTNSGNTSGARLLLRRIVQTEAGWFSNFLEVLRFCKHEDLAEQLTGVNISEPEEGQTVEEDGKLGVLVADQEPVVNEEQSEQDNSISLDNEKSLNNSLAGNDSNPEESTGDESGNLESDLYSADAEAKGNERLSENEDVSPDQRSQADATDEVGAKSTGFPELDIHLRHYQMEVALPALEGKNIIICLPTGSGKTRVAVYITREHLVKMKAKETPGKVVVLVNKVPLVEQHYRTEFGKFLKHLYKVEKVSGDSQLKISFSDVVKKTDILICTAQILENSLSKANKEDEEGVLLSDFSLMIIDECHHTQKAGVYNSIMTRYINQKMKNIRLRKENKNEMPLPQILGLTASPGVGGAKKQSKAEEHILKICANLDAYKIMTVQRNAEELGEKVKEPYKTFAIAEERREDPFGDVIKRIMQEIHRHCTMHPSSDPGTQNYEQWAVQKEKTAAKEENQRDRVCAEHLRKYNDTLQLNDTIRMADAFDYVKNFYKEVERKKFQPDEETGAEREISETDRFLFNLFRDNQKELEELSRKPEYENEKLAQLRKTILEQFTRKGEARGIIFTKTRQSAIALHQWIKDNDKFDEVGVKANYLIGAGHNSIVKPMTPAEQRDVIEKFRTGEINLIVATTVAEEGLDIKQCNIVIRYGLVTNEIAMVQARGRARADESTYALVAQEGTGVVERESVNSFRETMMNKAIAKVQKLPQAEYMKKILGFQMQSIVEKKVQAKKKQQKVLHEDPSKLKFLCKGCNRLVCSGENIEVIEDSHHVNVTEAFKELFVVRENKSLQKRLLDYQVNGEIECKHCTQTWGTMMLHRGVECPCLGIRHFVVVHSDKDTKTYNKWNELKTKFTSFDYVEHVSLADSSSDDD</sequence>
<dbReference type="InterPro" id="IPR038557">
    <property type="entry name" value="RLR_C_sf"/>
</dbReference>
<dbReference type="CDD" id="cd18802">
    <property type="entry name" value="SF2_C_dicer"/>
    <property type="match status" value="1"/>
</dbReference>
<dbReference type="GO" id="GO:0003727">
    <property type="term" value="F:single-stranded RNA binding"/>
    <property type="evidence" value="ECO:0007669"/>
    <property type="project" value="TreeGrafter"/>
</dbReference>
<comment type="similarity">
    <text evidence="2">Belongs to the helicase family. RLR subfamily.</text>
</comment>
<organism evidence="24 25">
    <name type="scientific">Acipenser oxyrinchus oxyrinchus</name>
    <dbReference type="NCBI Taxonomy" id="40147"/>
    <lineage>
        <taxon>Eukaryota</taxon>
        <taxon>Metazoa</taxon>
        <taxon>Chordata</taxon>
        <taxon>Craniata</taxon>
        <taxon>Vertebrata</taxon>
        <taxon>Euteleostomi</taxon>
        <taxon>Actinopterygii</taxon>
        <taxon>Chondrostei</taxon>
        <taxon>Acipenseriformes</taxon>
        <taxon>Acipenseridae</taxon>
        <taxon>Acipenser</taxon>
    </lineage>
</organism>
<evidence type="ECO:0000256" key="5">
    <source>
        <dbReference type="ARBA" id="ARBA00022499"/>
    </source>
</evidence>
<dbReference type="Pfam" id="PF18119">
    <property type="entry name" value="RIG-I_C"/>
    <property type="match status" value="1"/>
</dbReference>
<evidence type="ECO:0000256" key="7">
    <source>
        <dbReference type="ARBA" id="ARBA00022588"/>
    </source>
</evidence>
<dbReference type="InterPro" id="IPR031964">
    <property type="entry name" value="CARD_dom"/>
</dbReference>
<dbReference type="AlphaFoldDB" id="A0AAD8DB61"/>
<keyword evidence="17" id="KW-0694">RNA-binding</keyword>
<dbReference type="Gene3D" id="3.40.50.300">
    <property type="entry name" value="P-loop containing nucleotide triphosphate hydrolases"/>
    <property type="match status" value="2"/>
</dbReference>
<dbReference type="InterPro" id="IPR021673">
    <property type="entry name" value="RLR_CTR"/>
</dbReference>
<feature type="region of interest" description="Disordered" evidence="20">
    <location>
        <begin position="226"/>
        <end position="308"/>
    </location>
</feature>
<dbReference type="PROSITE" id="PS51789">
    <property type="entry name" value="RLR_CTR"/>
    <property type="match status" value="1"/>
</dbReference>
<evidence type="ECO:0000256" key="16">
    <source>
        <dbReference type="ARBA" id="ARBA00022859"/>
    </source>
</evidence>
<dbReference type="PANTHER" id="PTHR14074">
    <property type="entry name" value="HELICASE WITH DEATH DOMAIN-RELATED"/>
    <property type="match status" value="1"/>
</dbReference>
<dbReference type="GO" id="GO:0005524">
    <property type="term" value="F:ATP binding"/>
    <property type="evidence" value="ECO:0007669"/>
    <property type="project" value="UniProtKB-KW"/>
</dbReference>
<feature type="compositionally biased region" description="Basic and acidic residues" evidence="20">
    <location>
        <begin position="276"/>
        <end position="286"/>
    </location>
</feature>
<evidence type="ECO:0000256" key="3">
    <source>
        <dbReference type="ARBA" id="ARBA00012552"/>
    </source>
</evidence>
<evidence type="ECO:0000313" key="24">
    <source>
        <dbReference type="EMBL" id="KAK1166091.1"/>
    </source>
</evidence>
<dbReference type="InterPro" id="IPR011029">
    <property type="entry name" value="DEATH-like_dom_sf"/>
</dbReference>
<evidence type="ECO:0000256" key="1">
    <source>
        <dbReference type="ARBA" id="ARBA00004496"/>
    </source>
</evidence>
<evidence type="ECO:0000256" key="10">
    <source>
        <dbReference type="ARBA" id="ARBA00022741"/>
    </source>
</evidence>
<keyword evidence="4" id="KW-0963">Cytoplasm</keyword>
<dbReference type="GO" id="GO:0016787">
    <property type="term" value="F:hydrolase activity"/>
    <property type="evidence" value="ECO:0007669"/>
    <property type="project" value="UniProtKB-KW"/>
</dbReference>
<dbReference type="Gene3D" id="1.20.1320.30">
    <property type="match status" value="1"/>
</dbReference>
<keyword evidence="10" id="KW-0547">Nucleotide-binding</keyword>
<comment type="subcellular location">
    <subcellularLocation>
        <location evidence="1">Cytoplasm</location>
    </subcellularLocation>
</comment>
<evidence type="ECO:0000256" key="6">
    <source>
        <dbReference type="ARBA" id="ARBA00022553"/>
    </source>
</evidence>
<dbReference type="SUPFAM" id="SSF52540">
    <property type="entry name" value="P-loop containing nucleoside triphosphate hydrolases"/>
    <property type="match status" value="1"/>
</dbReference>
<keyword evidence="7" id="KW-0399">Innate immunity</keyword>
<evidence type="ECO:0000256" key="12">
    <source>
        <dbReference type="ARBA" id="ARBA00022806"/>
    </source>
</evidence>
<name>A0AAD8DB61_ACIOX</name>
<keyword evidence="6" id="KW-0597">Phosphoprotein</keyword>
<evidence type="ECO:0000313" key="25">
    <source>
        <dbReference type="Proteomes" id="UP001230051"/>
    </source>
</evidence>
<keyword evidence="16" id="KW-0391">Immunity</keyword>
<evidence type="ECO:0000259" key="21">
    <source>
        <dbReference type="PROSITE" id="PS51192"/>
    </source>
</evidence>
<keyword evidence="11" id="KW-0378">Hydrolase</keyword>
<dbReference type="Pfam" id="PF00271">
    <property type="entry name" value="Helicase_C"/>
    <property type="match status" value="1"/>
</dbReference>
<dbReference type="InterPro" id="IPR051363">
    <property type="entry name" value="RLR_Helicase"/>
</dbReference>
<dbReference type="InterPro" id="IPR014001">
    <property type="entry name" value="Helicase_ATP-bd"/>
</dbReference>
<evidence type="ECO:0000256" key="18">
    <source>
        <dbReference type="ARBA" id="ARBA00023118"/>
    </source>
</evidence>
<dbReference type="GO" id="GO:0008270">
    <property type="term" value="F:zinc ion binding"/>
    <property type="evidence" value="ECO:0007669"/>
    <property type="project" value="TreeGrafter"/>
</dbReference>
<evidence type="ECO:0000256" key="15">
    <source>
        <dbReference type="ARBA" id="ARBA00022843"/>
    </source>
</evidence>